<gene>
    <name evidence="2" type="ORF">GJ689_07025</name>
</gene>
<dbReference type="EMBL" id="WNKV01000004">
    <property type="protein sequence ID" value="MTW15958.1"/>
    <property type="molecule type" value="Genomic_DNA"/>
</dbReference>
<dbReference type="GO" id="GO:0016787">
    <property type="term" value="F:hydrolase activity"/>
    <property type="evidence" value="ECO:0007669"/>
    <property type="project" value="UniProtKB-KW"/>
</dbReference>
<sequence length="221" mass="23098">MTPVVTTDALDLHRHRVAPATDATRPPLLLLHGTGGDEHDLIDLGHAVAPGAALLSVRGNVREGDAPRFFRRLAEGVLDQDDVRRRAADLAAFVAAARERYGLAAPTALGFSNGANMAAALLALHPGTLAGAVLLRPMVPLDPWPATVPRPVDAARPGTPVLIVSGTDDPLMRPGEAERLAALLRQDGAAVAHHTVRAGHGLTGDDVAIATAWLARRPFVS</sequence>
<comment type="caution">
    <text evidence="2">The sequence shown here is derived from an EMBL/GenBank/DDBJ whole genome shotgun (WGS) entry which is preliminary data.</text>
</comment>
<dbReference type="AlphaFoldDB" id="A0A9X4XJ38"/>
<dbReference type="RefSeq" id="WP_155479055.1">
    <property type="nucleotide sequence ID" value="NZ_WNKV01000004.1"/>
</dbReference>
<feature type="domain" description="AB hydrolase-1" evidence="1">
    <location>
        <begin position="26"/>
        <end position="144"/>
    </location>
</feature>
<proteinExistence type="predicted"/>
<dbReference type="SUPFAM" id="SSF53474">
    <property type="entry name" value="alpha/beta-Hydrolases"/>
    <property type="match status" value="1"/>
</dbReference>
<evidence type="ECO:0000259" key="1">
    <source>
        <dbReference type="Pfam" id="PF00561"/>
    </source>
</evidence>
<dbReference type="Pfam" id="PF00561">
    <property type="entry name" value="Abhydrolase_1"/>
    <property type="match status" value="1"/>
</dbReference>
<dbReference type="InterPro" id="IPR000073">
    <property type="entry name" value="AB_hydrolase_1"/>
</dbReference>
<evidence type="ECO:0000313" key="2">
    <source>
        <dbReference type="EMBL" id="MTW15958.1"/>
    </source>
</evidence>
<dbReference type="Proteomes" id="UP000438991">
    <property type="component" value="Unassembled WGS sequence"/>
</dbReference>
<protein>
    <submittedName>
        <fullName evidence="2">Alpha/beta hydrolase</fullName>
    </submittedName>
</protein>
<reference evidence="2 3" key="1">
    <citation type="submission" date="2019-11" db="EMBL/GenBank/DDBJ databases">
        <title>Whole-genome sequence of Rhodoplanes serenus DSM 18633, type strain.</title>
        <authorList>
            <person name="Kyndt J.A."/>
            <person name="Meyer T.E."/>
        </authorList>
    </citation>
    <scope>NUCLEOTIDE SEQUENCE [LARGE SCALE GENOMIC DNA]</scope>
    <source>
        <strain evidence="2 3">DSM 18633</strain>
    </source>
</reference>
<evidence type="ECO:0000313" key="3">
    <source>
        <dbReference type="Proteomes" id="UP000438991"/>
    </source>
</evidence>
<organism evidence="2 3">
    <name type="scientific">Rhodoplanes serenus</name>
    <dbReference type="NCBI Taxonomy" id="200615"/>
    <lineage>
        <taxon>Bacteria</taxon>
        <taxon>Pseudomonadati</taxon>
        <taxon>Pseudomonadota</taxon>
        <taxon>Alphaproteobacteria</taxon>
        <taxon>Hyphomicrobiales</taxon>
        <taxon>Nitrobacteraceae</taxon>
        <taxon>Rhodoplanes</taxon>
    </lineage>
</organism>
<name>A0A9X4XJ38_9BRAD</name>
<keyword evidence="2" id="KW-0378">Hydrolase</keyword>
<dbReference type="Gene3D" id="3.40.50.1820">
    <property type="entry name" value="alpha/beta hydrolase"/>
    <property type="match status" value="1"/>
</dbReference>
<accession>A0A9X4XJ38</accession>
<dbReference type="InterPro" id="IPR029058">
    <property type="entry name" value="AB_hydrolase_fold"/>
</dbReference>